<dbReference type="EMBL" id="MH909350">
    <property type="protein sequence ID" value="QBQ68670.1"/>
    <property type="molecule type" value="Genomic_DNA"/>
</dbReference>
<geneLocation type="plasmid" evidence="2">
    <name>pA1706-KPC</name>
</geneLocation>
<accession>A0A482M780</accession>
<evidence type="ECO:0000313" key="2">
    <source>
        <dbReference type="EMBL" id="QBQ68670.1"/>
    </source>
</evidence>
<dbReference type="AlphaFoldDB" id="A0A482M780"/>
<evidence type="ECO:0000256" key="1">
    <source>
        <dbReference type="SAM" id="Phobius"/>
    </source>
</evidence>
<keyword evidence="1" id="KW-1133">Transmembrane helix</keyword>
<keyword evidence="1" id="KW-0812">Transmembrane</keyword>
<reference evidence="2" key="1">
    <citation type="submission" date="2018-09" db="EMBL/GenBank/DDBJ databases">
        <authorList>
            <person name="Zhou D."/>
        </authorList>
    </citation>
    <scope>NUCLEOTIDE SEQUENCE</scope>
    <source>
        <strain evidence="2">A1706</strain>
        <plasmid evidence="2">pA1706-KPC</plasmid>
    </source>
</reference>
<sequence>MSVVYILFGACDLSSGDSRFCHFRMVWRVTLYILASSACGSVEFLISSRIRWVVRAWLCSAWVIELPVKSRIGTVYAKRVWP</sequence>
<keyword evidence="1" id="KW-0472">Membrane</keyword>
<keyword evidence="2" id="KW-0614">Plasmid</keyword>
<organism evidence="2">
    <name type="scientific">Klebsiella pneumoniae</name>
    <dbReference type="NCBI Taxonomy" id="573"/>
    <lineage>
        <taxon>Bacteria</taxon>
        <taxon>Pseudomonadati</taxon>
        <taxon>Pseudomonadota</taxon>
        <taxon>Gammaproteobacteria</taxon>
        <taxon>Enterobacterales</taxon>
        <taxon>Enterobacteriaceae</taxon>
        <taxon>Klebsiella/Raoultella group</taxon>
        <taxon>Klebsiella</taxon>
        <taxon>Klebsiella pneumoniae complex</taxon>
    </lineage>
</organism>
<proteinExistence type="predicted"/>
<name>A0A482M780_KLEPN</name>
<protein>
    <submittedName>
        <fullName evidence="2">Uncharacterized protein</fullName>
    </submittedName>
</protein>
<feature type="transmembrane region" description="Helical" evidence="1">
    <location>
        <begin position="26"/>
        <end position="46"/>
    </location>
</feature>